<feature type="domain" description="Reverse transcriptase Ty1/copia-type" evidence="1">
    <location>
        <begin position="6"/>
        <end position="206"/>
    </location>
</feature>
<proteinExistence type="predicted"/>
<reference evidence="2" key="1">
    <citation type="submission" date="2020-06" db="EMBL/GenBank/DDBJ databases">
        <authorList>
            <person name="Li T."/>
            <person name="Hu X."/>
            <person name="Zhang T."/>
            <person name="Song X."/>
            <person name="Zhang H."/>
            <person name="Dai N."/>
            <person name="Sheng W."/>
            <person name="Hou X."/>
            <person name="Wei L."/>
        </authorList>
    </citation>
    <scope>NUCLEOTIDE SEQUENCE</scope>
    <source>
        <strain evidence="2">G01</strain>
        <tissue evidence="2">Leaf</tissue>
    </source>
</reference>
<dbReference type="SUPFAM" id="SSF56672">
    <property type="entry name" value="DNA/RNA polymerases"/>
    <property type="match status" value="1"/>
</dbReference>
<dbReference type="EMBL" id="JACGWK010001753">
    <property type="protein sequence ID" value="KAL0283093.1"/>
    <property type="molecule type" value="Genomic_DNA"/>
</dbReference>
<accession>A0AAW2IMT2</accession>
<name>A0AAW2IMT2_9LAMI</name>
<dbReference type="PANTHER" id="PTHR43383:SF2">
    <property type="entry name" value="AMIDOHYDROLASE 2 FAMILY PROTEIN"/>
    <property type="match status" value="1"/>
</dbReference>
<gene>
    <name evidence="2" type="ORF">Sangu_2912200</name>
</gene>
<evidence type="ECO:0000259" key="1">
    <source>
        <dbReference type="Pfam" id="PF07727"/>
    </source>
</evidence>
<comment type="caution">
    <text evidence="2">The sequence shown here is derived from an EMBL/GenBank/DDBJ whole genome shotgun (WGS) entry which is preliminary data.</text>
</comment>
<dbReference type="InterPro" id="IPR043502">
    <property type="entry name" value="DNA/RNA_pol_sf"/>
</dbReference>
<organism evidence="2">
    <name type="scientific">Sesamum angustifolium</name>
    <dbReference type="NCBI Taxonomy" id="2727405"/>
    <lineage>
        <taxon>Eukaryota</taxon>
        <taxon>Viridiplantae</taxon>
        <taxon>Streptophyta</taxon>
        <taxon>Embryophyta</taxon>
        <taxon>Tracheophyta</taxon>
        <taxon>Spermatophyta</taxon>
        <taxon>Magnoliopsida</taxon>
        <taxon>eudicotyledons</taxon>
        <taxon>Gunneridae</taxon>
        <taxon>Pentapetalae</taxon>
        <taxon>asterids</taxon>
        <taxon>lamiids</taxon>
        <taxon>Lamiales</taxon>
        <taxon>Pedaliaceae</taxon>
        <taxon>Sesamum</taxon>
    </lineage>
</organism>
<sequence length="230" mass="26399">MGYHPLPQVKKVIGSRWVYKLKLNNDDTEERHKARLVSKGYNQIAEIDYMDNFSPVAKEVTIRTFLAVAATLDWHIHKLDINNAFLHDFLDEEIYVVPPEGYLVLDGHVCKLRRSLYGLKQASRQWNQEFTSKLVDYGFIQSKNDHCLFTKSMTNGFITLLVYVDDLLIAGTSKLILTKVKSYLEKLFTIKDPGMTKNFLGLEIARGNIIQSGSLSKVGWQTTLSQFYQT</sequence>
<reference evidence="2" key="2">
    <citation type="journal article" date="2024" name="Plant">
        <title>Genomic evolution and insights into agronomic trait innovations of Sesamum species.</title>
        <authorList>
            <person name="Miao H."/>
            <person name="Wang L."/>
            <person name="Qu L."/>
            <person name="Liu H."/>
            <person name="Sun Y."/>
            <person name="Le M."/>
            <person name="Wang Q."/>
            <person name="Wei S."/>
            <person name="Zheng Y."/>
            <person name="Lin W."/>
            <person name="Duan Y."/>
            <person name="Cao H."/>
            <person name="Xiong S."/>
            <person name="Wang X."/>
            <person name="Wei L."/>
            <person name="Li C."/>
            <person name="Ma Q."/>
            <person name="Ju M."/>
            <person name="Zhao R."/>
            <person name="Li G."/>
            <person name="Mu C."/>
            <person name="Tian Q."/>
            <person name="Mei H."/>
            <person name="Zhang T."/>
            <person name="Gao T."/>
            <person name="Zhang H."/>
        </authorList>
    </citation>
    <scope>NUCLEOTIDE SEQUENCE</scope>
    <source>
        <strain evidence="2">G01</strain>
    </source>
</reference>
<evidence type="ECO:0000313" key="2">
    <source>
        <dbReference type="EMBL" id="KAL0283093.1"/>
    </source>
</evidence>
<dbReference type="PANTHER" id="PTHR43383">
    <property type="entry name" value="NODULIN 6"/>
    <property type="match status" value="1"/>
</dbReference>
<dbReference type="Pfam" id="PF07727">
    <property type="entry name" value="RVT_2"/>
    <property type="match status" value="1"/>
</dbReference>
<dbReference type="InterPro" id="IPR013103">
    <property type="entry name" value="RVT_2"/>
</dbReference>
<protein>
    <submittedName>
        <fullName evidence="2">Retrovirus-related Pol polyprotein from transposon TNT 1-94</fullName>
    </submittedName>
</protein>
<dbReference type="AlphaFoldDB" id="A0AAW2IMT2"/>